<dbReference type="PANTHER" id="PTHR44858:SF1">
    <property type="entry name" value="UDP-N-ACETYLGLUCOSAMINE--PEPTIDE N-ACETYLGLUCOSAMINYLTRANSFERASE SPINDLY-RELATED"/>
    <property type="match status" value="1"/>
</dbReference>
<name>A0A6J4IQL3_9BACT</name>
<evidence type="ECO:0000313" key="4">
    <source>
        <dbReference type="EMBL" id="CAA9258949.1"/>
    </source>
</evidence>
<evidence type="ECO:0000256" key="2">
    <source>
        <dbReference type="ARBA" id="ARBA00022803"/>
    </source>
</evidence>
<evidence type="ECO:0000256" key="1">
    <source>
        <dbReference type="ARBA" id="ARBA00022737"/>
    </source>
</evidence>
<feature type="repeat" description="TPR" evidence="3">
    <location>
        <begin position="29"/>
        <end position="62"/>
    </location>
</feature>
<dbReference type="SUPFAM" id="SSF48452">
    <property type="entry name" value="TPR-like"/>
    <property type="match status" value="2"/>
</dbReference>
<keyword evidence="2 3" id="KW-0802">TPR repeat</keyword>
<dbReference type="GO" id="GO:0046813">
    <property type="term" value="P:receptor-mediated virion attachment to host cell"/>
    <property type="evidence" value="ECO:0007669"/>
    <property type="project" value="TreeGrafter"/>
</dbReference>
<dbReference type="InterPro" id="IPR050498">
    <property type="entry name" value="Ycf3"/>
</dbReference>
<proteinExistence type="predicted"/>
<sequence>MVDFRQVKYDPAYTLKELSIAIGRDNQNASHYFKRSQFHLEAQNYAAALKDISQAIELDENNGEYYFRKAQILRSSNSYRAALVAAARADELKYRHTDLDILLGELYLFSKDYERALGYLNTALEENPQNEYIYFYRGLAQAQTGDTLAAIRNFKIAIRRAPDLIDAYNQLIKIYLAQNEDGPALTYIRAGHRQDSVNAYLWYYQGEHYTRRQQPDSAYLSFANAIKYDSSLYLAHYKMGLLAFARRNYGVAISAMEKALPHTGHLPQMHLVLGESYEKTGQVEQALPHYQWVFSREPQNIKAMWGVRRTMYQLYKVRRDSLRNDERKKHDSLLAIFRQRQKPKTEN</sequence>
<feature type="repeat" description="TPR" evidence="3">
    <location>
        <begin position="97"/>
        <end position="130"/>
    </location>
</feature>
<feature type="repeat" description="TPR" evidence="3">
    <location>
        <begin position="267"/>
        <end position="300"/>
    </location>
</feature>
<dbReference type="InterPro" id="IPR011990">
    <property type="entry name" value="TPR-like_helical_dom_sf"/>
</dbReference>
<reference evidence="4" key="1">
    <citation type="submission" date="2020-02" db="EMBL/GenBank/DDBJ databases">
        <authorList>
            <person name="Meier V. D."/>
        </authorList>
    </citation>
    <scope>NUCLEOTIDE SEQUENCE</scope>
    <source>
        <strain evidence="4">AVDCRST_MAG95</strain>
    </source>
</reference>
<dbReference type="PANTHER" id="PTHR44858">
    <property type="entry name" value="TETRATRICOPEPTIDE REPEAT PROTEIN 6"/>
    <property type="match status" value="1"/>
</dbReference>
<organism evidence="4">
    <name type="scientific">uncultured Adhaeribacter sp</name>
    <dbReference type="NCBI Taxonomy" id="448109"/>
    <lineage>
        <taxon>Bacteria</taxon>
        <taxon>Pseudomonadati</taxon>
        <taxon>Bacteroidota</taxon>
        <taxon>Cytophagia</taxon>
        <taxon>Cytophagales</taxon>
        <taxon>Hymenobacteraceae</taxon>
        <taxon>Adhaeribacter</taxon>
        <taxon>environmental samples</taxon>
    </lineage>
</organism>
<dbReference type="InterPro" id="IPR019734">
    <property type="entry name" value="TPR_rpt"/>
</dbReference>
<dbReference type="Pfam" id="PF13432">
    <property type="entry name" value="TPR_16"/>
    <property type="match status" value="3"/>
</dbReference>
<dbReference type="EMBL" id="CADCTJ010000693">
    <property type="protein sequence ID" value="CAA9258949.1"/>
    <property type="molecule type" value="Genomic_DNA"/>
</dbReference>
<dbReference type="AlphaFoldDB" id="A0A6J4IQL3"/>
<protein>
    <submittedName>
        <fullName evidence="4">Uncharacterized protein</fullName>
    </submittedName>
</protein>
<dbReference type="GO" id="GO:0009279">
    <property type="term" value="C:cell outer membrane"/>
    <property type="evidence" value="ECO:0007669"/>
    <property type="project" value="TreeGrafter"/>
</dbReference>
<dbReference type="Gene3D" id="1.25.40.10">
    <property type="entry name" value="Tetratricopeptide repeat domain"/>
    <property type="match status" value="3"/>
</dbReference>
<accession>A0A6J4IQL3</accession>
<gene>
    <name evidence="4" type="ORF">AVDCRST_MAG95-2222</name>
</gene>
<dbReference type="PROSITE" id="PS50005">
    <property type="entry name" value="TPR"/>
    <property type="match status" value="3"/>
</dbReference>
<evidence type="ECO:0000256" key="3">
    <source>
        <dbReference type="PROSITE-ProRule" id="PRU00339"/>
    </source>
</evidence>
<dbReference type="SMART" id="SM00028">
    <property type="entry name" value="TPR"/>
    <property type="match status" value="8"/>
</dbReference>
<keyword evidence="1" id="KW-0677">Repeat</keyword>